<feature type="non-terminal residue" evidence="1">
    <location>
        <position position="1"/>
    </location>
</feature>
<accession>X1EE11</accession>
<feature type="non-terminal residue" evidence="1">
    <location>
        <position position="85"/>
    </location>
</feature>
<name>X1EE11_9ZZZZ</name>
<comment type="caution">
    <text evidence="1">The sequence shown here is derived from an EMBL/GenBank/DDBJ whole genome shotgun (WGS) entry which is preliminary data.</text>
</comment>
<proteinExistence type="predicted"/>
<protein>
    <submittedName>
        <fullName evidence="1">Uncharacterized protein</fullName>
    </submittedName>
</protein>
<dbReference type="AlphaFoldDB" id="X1EE11"/>
<reference evidence="1" key="1">
    <citation type="journal article" date="2014" name="Front. Microbiol.">
        <title>High frequency of phylogenetically diverse reductive dehalogenase-homologous genes in deep subseafloor sedimentary metagenomes.</title>
        <authorList>
            <person name="Kawai M."/>
            <person name="Futagami T."/>
            <person name="Toyoda A."/>
            <person name="Takaki Y."/>
            <person name="Nishi S."/>
            <person name="Hori S."/>
            <person name="Arai W."/>
            <person name="Tsubouchi T."/>
            <person name="Morono Y."/>
            <person name="Uchiyama I."/>
            <person name="Ito T."/>
            <person name="Fujiyama A."/>
            <person name="Inagaki F."/>
            <person name="Takami H."/>
        </authorList>
    </citation>
    <scope>NUCLEOTIDE SEQUENCE</scope>
    <source>
        <strain evidence="1">Expedition CK06-06</strain>
    </source>
</reference>
<dbReference type="EMBL" id="BART01040767">
    <property type="protein sequence ID" value="GAH30857.1"/>
    <property type="molecule type" value="Genomic_DNA"/>
</dbReference>
<gene>
    <name evidence="1" type="ORF">S01H4_66117</name>
</gene>
<organism evidence="1">
    <name type="scientific">marine sediment metagenome</name>
    <dbReference type="NCBI Taxonomy" id="412755"/>
    <lineage>
        <taxon>unclassified sequences</taxon>
        <taxon>metagenomes</taxon>
        <taxon>ecological metagenomes</taxon>
    </lineage>
</organism>
<sequence>FRYFLQLIAKKEQKKFFTTEIEKECLILNEKYDILIEANEFSQAHEQIENFKEKYRNNPEFDTLPLVKSLLEKDIRAWIKYLSTS</sequence>
<evidence type="ECO:0000313" key="1">
    <source>
        <dbReference type="EMBL" id="GAH30857.1"/>
    </source>
</evidence>